<dbReference type="Proteomes" id="UP000830375">
    <property type="component" value="Unassembled WGS sequence"/>
</dbReference>
<dbReference type="EMBL" id="JACTAM010000017">
    <property type="protein sequence ID" value="KAI2654715.1"/>
    <property type="molecule type" value="Genomic_DNA"/>
</dbReference>
<keyword evidence="3" id="KW-1185">Reference proteome</keyword>
<evidence type="ECO:0000256" key="1">
    <source>
        <dbReference type="SAM" id="MobiDB-lite"/>
    </source>
</evidence>
<feature type="region of interest" description="Disordered" evidence="1">
    <location>
        <begin position="106"/>
        <end position="182"/>
    </location>
</feature>
<evidence type="ECO:0000313" key="3">
    <source>
        <dbReference type="Proteomes" id="UP000830375"/>
    </source>
</evidence>
<accession>A0ABQ8LVQ2</accession>
<sequence>MDVNTPEDSLIHKRVCGDHFYDEDYHHSDKGHRRLLKSSAVPITFLRQAEPDEKPESLATHSEAELEVQGAGAFWTNAPQSTPVKNTTRQFTEAYSKFLVIRSPETAQKGTNTSTSGTYYAFPPVRSHQSPPMYIKPEQTEDQYEENVKPDVSMLPIDPSSDKKDVRVQPLSSTSASSTEDEECEKNLKTTLWIVNEPSLMELFKRCQECGSLITETRKATVGSLLRFDECLLIAVLFLHAHYSLEHSMLNLQIPKKTTYHAIQSSYLLYLIITELYQEQQKTAVNDLHDQNELQNPVQLSGDGRSDRQQFLDCMWVERQA</sequence>
<gene>
    <name evidence="2" type="ORF">H4Q32_011494</name>
</gene>
<evidence type="ECO:0000313" key="2">
    <source>
        <dbReference type="EMBL" id="KAI2654715.1"/>
    </source>
</evidence>
<keyword evidence="2" id="KW-0378">Hydrolase</keyword>
<dbReference type="GO" id="GO:0004180">
    <property type="term" value="F:carboxypeptidase activity"/>
    <property type="evidence" value="ECO:0007669"/>
    <property type="project" value="UniProtKB-KW"/>
</dbReference>
<name>A0ABQ8LVQ2_LABRO</name>
<dbReference type="PANTHER" id="PTHR31751:SF42">
    <property type="entry name" value="PROTEIN CBG10204"/>
    <property type="match status" value="1"/>
</dbReference>
<dbReference type="PANTHER" id="PTHR31751">
    <property type="entry name" value="SI:CH211-108C17.2-RELATED-RELATED"/>
    <property type="match status" value="1"/>
</dbReference>
<feature type="compositionally biased region" description="Polar residues" evidence="1">
    <location>
        <begin position="106"/>
        <end position="118"/>
    </location>
</feature>
<comment type="caution">
    <text evidence="2">The sequence shown here is derived from an EMBL/GenBank/DDBJ whole genome shotgun (WGS) entry which is preliminary data.</text>
</comment>
<keyword evidence="2" id="KW-0645">Protease</keyword>
<reference evidence="2 3" key="1">
    <citation type="submission" date="2022-01" db="EMBL/GenBank/DDBJ databases">
        <title>A high-quality chromosome-level genome assembly of rohu carp, Labeo rohita.</title>
        <authorList>
            <person name="Arick M.A. II"/>
            <person name="Hsu C.-Y."/>
            <person name="Magbanua Z."/>
            <person name="Pechanova O."/>
            <person name="Grover C."/>
            <person name="Miller E."/>
            <person name="Thrash A."/>
            <person name="Ezzel L."/>
            <person name="Alam S."/>
            <person name="Benzie J."/>
            <person name="Hamilton M."/>
            <person name="Karsi A."/>
            <person name="Lawrence M.L."/>
            <person name="Peterson D.G."/>
        </authorList>
    </citation>
    <scope>NUCLEOTIDE SEQUENCE [LARGE SCALE GENOMIC DNA]</scope>
    <source>
        <strain evidence="3">BAU-BD-2019</strain>
        <tissue evidence="2">Blood</tissue>
    </source>
</reference>
<keyword evidence="2" id="KW-0121">Carboxypeptidase</keyword>
<protein>
    <submittedName>
        <fullName evidence="2">Pheromone-processing carboxypeptidase KEX1</fullName>
    </submittedName>
</protein>
<proteinExistence type="predicted"/>
<organism evidence="2 3">
    <name type="scientific">Labeo rohita</name>
    <name type="common">Indian major carp</name>
    <name type="synonym">Cyprinus rohita</name>
    <dbReference type="NCBI Taxonomy" id="84645"/>
    <lineage>
        <taxon>Eukaryota</taxon>
        <taxon>Metazoa</taxon>
        <taxon>Chordata</taxon>
        <taxon>Craniata</taxon>
        <taxon>Vertebrata</taxon>
        <taxon>Euteleostomi</taxon>
        <taxon>Actinopterygii</taxon>
        <taxon>Neopterygii</taxon>
        <taxon>Teleostei</taxon>
        <taxon>Ostariophysi</taxon>
        <taxon>Cypriniformes</taxon>
        <taxon>Cyprinidae</taxon>
        <taxon>Labeoninae</taxon>
        <taxon>Labeonini</taxon>
        <taxon>Labeo</taxon>
    </lineage>
</organism>